<dbReference type="Pfam" id="PF13489">
    <property type="entry name" value="Methyltransf_23"/>
    <property type="match status" value="1"/>
</dbReference>
<evidence type="ECO:0000313" key="1">
    <source>
        <dbReference type="EMBL" id="SKA91989.1"/>
    </source>
</evidence>
<dbReference type="Gene3D" id="3.40.50.150">
    <property type="entry name" value="Vaccinia Virus protein VP39"/>
    <property type="match status" value="1"/>
</dbReference>
<keyword evidence="1" id="KW-0808">Transferase</keyword>
<dbReference type="GO" id="GO:0032259">
    <property type="term" value="P:methylation"/>
    <property type="evidence" value="ECO:0007669"/>
    <property type="project" value="UniProtKB-KW"/>
</dbReference>
<dbReference type="Gene3D" id="3.40.630.30">
    <property type="match status" value="1"/>
</dbReference>
<dbReference type="OrthoDB" id="9760689at2"/>
<dbReference type="STRING" id="92487.SAMN02745130_03331"/>
<dbReference type="AlphaFoldDB" id="A0A1T4XR11"/>
<sequence length="427" mass="48439">MQATINTYEPTSIKKPSLVIKQIEKLLPQGFHLATTDEELKQIRDFKKSYYTADRSSVKAFHDDGLDPYAYVIYGTNHEGKITSTSRLLLDYGQGFPEEASLPPSVGQLRLDKKILAELGRLLITEDKVNGLCTHYMLIHSMARLLKIDRVLIVMKQRNISSHTKMMAVEILSMDMGQSWDEEQAPLCLVAWDVTAAQPKFHQWINHKQAKFSPKQWNDYSSSHLSVFLSVQKQVYETIAQRMIGQVLDLGCGTGRIMAYLQDNPEVQSYTGVDASPTMIEQATWLKQQLGFDQAKLVHADIADLQGKYDSIFSIHSFYSWPDQDKLLEHIYSLLSTDGRFILLTPNANFNEARLAYLARQELLGHPHYQTFMAINYAIAAQAKAQGRYISLDSLIEQVKRAGFCVHHAHDHFFLGGASYLELSQSS</sequence>
<proteinExistence type="predicted"/>
<keyword evidence="2" id="KW-1185">Reference proteome</keyword>
<keyword evidence="1" id="KW-0489">Methyltransferase</keyword>
<organism evidence="1 2">
    <name type="scientific">Thiothrix eikelboomii</name>
    <dbReference type="NCBI Taxonomy" id="92487"/>
    <lineage>
        <taxon>Bacteria</taxon>
        <taxon>Pseudomonadati</taxon>
        <taxon>Pseudomonadota</taxon>
        <taxon>Gammaproteobacteria</taxon>
        <taxon>Thiotrichales</taxon>
        <taxon>Thiotrichaceae</taxon>
        <taxon>Thiothrix</taxon>
    </lineage>
</organism>
<gene>
    <name evidence="1" type="ORF">SAMN02745130_03331</name>
</gene>
<dbReference type="GO" id="GO:0008168">
    <property type="term" value="F:methyltransferase activity"/>
    <property type="evidence" value="ECO:0007669"/>
    <property type="project" value="UniProtKB-KW"/>
</dbReference>
<dbReference type="EMBL" id="FUYB01000021">
    <property type="protein sequence ID" value="SKA91989.1"/>
    <property type="molecule type" value="Genomic_DNA"/>
</dbReference>
<dbReference type="CDD" id="cd02440">
    <property type="entry name" value="AdoMet_MTases"/>
    <property type="match status" value="1"/>
</dbReference>
<accession>A0A1T4XR11</accession>
<dbReference type="SUPFAM" id="SSF53335">
    <property type="entry name" value="S-adenosyl-L-methionine-dependent methyltransferases"/>
    <property type="match status" value="1"/>
</dbReference>
<dbReference type="Proteomes" id="UP000190460">
    <property type="component" value="Unassembled WGS sequence"/>
</dbReference>
<evidence type="ECO:0000313" key="2">
    <source>
        <dbReference type="Proteomes" id="UP000190460"/>
    </source>
</evidence>
<dbReference type="InterPro" id="IPR029063">
    <property type="entry name" value="SAM-dependent_MTases_sf"/>
</dbReference>
<name>A0A1T4XR11_9GAMM</name>
<dbReference type="RefSeq" id="WP_078923774.1">
    <property type="nucleotide sequence ID" value="NZ_FUYB01000021.1"/>
</dbReference>
<reference evidence="1 2" key="1">
    <citation type="submission" date="2017-02" db="EMBL/GenBank/DDBJ databases">
        <authorList>
            <person name="Peterson S.W."/>
        </authorList>
    </citation>
    <scope>NUCLEOTIDE SEQUENCE [LARGE SCALE GENOMIC DNA]</scope>
    <source>
        <strain evidence="1 2">ATCC 49788</strain>
    </source>
</reference>
<dbReference type="PANTHER" id="PTHR43861">
    <property type="entry name" value="TRANS-ACONITATE 2-METHYLTRANSFERASE-RELATED"/>
    <property type="match status" value="1"/>
</dbReference>
<protein>
    <submittedName>
        <fullName evidence="1">Methyltransferase domain-containing protein</fullName>
    </submittedName>
</protein>